<sequence length="63" mass="6785">MKALSIIGIVLSTFFIIWILIAIGSNGAISMQEAGPTIIIFGLFFLALSIVSLVSSIKFKKLK</sequence>
<accession>A0A1H1WN64</accession>
<organism evidence="2 3">
    <name type="scientific">Winogradskyella sediminis</name>
    <dbReference type="NCBI Taxonomy" id="1382466"/>
    <lineage>
        <taxon>Bacteria</taxon>
        <taxon>Pseudomonadati</taxon>
        <taxon>Bacteroidota</taxon>
        <taxon>Flavobacteriia</taxon>
        <taxon>Flavobacteriales</taxon>
        <taxon>Flavobacteriaceae</taxon>
        <taxon>Winogradskyella</taxon>
    </lineage>
</organism>
<feature type="transmembrane region" description="Helical" evidence="1">
    <location>
        <begin position="35"/>
        <end position="57"/>
    </location>
</feature>
<feature type="transmembrane region" description="Helical" evidence="1">
    <location>
        <begin position="7"/>
        <end position="29"/>
    </location>
</feature>
<dbReference type="Proteomes" id="UP000198963">
    <property type="component" value="Chromosome I"/>
</dbReference>
<protein>
    <submittedName>
        <fullName evidence="2">Uncharacterized protein</fullName>
    </submittedName>
</protein>
<keyword evidence="1" id="KW-0812">Transmembrane</keyword>
<keyword evidence="3" id="KW-1185">Reference proteome</keyword>
<keyword evidence="1" id="KW-0472">Membrane</keyword>
<dbReference type="EMBL" id="LT629774">
    <property type="protein sequence ID" value="SDS98051.1"/>
    <property type="molecule type" value="Genomic_DNA"/>
</dbReference>
<proteinExistence type="predicted"/>
<dbReference type="AlphaFoldDB" id="A0A1H1WN64"/>
<dbReference type="STRING" id="1249933.SAMN04489797_2923"/>
<evidence type="ECO:0000313" key="3">
    <source>
        <dbReference type="Proteomes" id="UP000198963"/>
    </source>
</evidence>
<name>A0A1H1WN64_9FLAO</name>
<evidence type="ECO:0000313" key="2">
    <source>
        <dbReference type="EMBL" id="SDS98051.1"/>
    </source>
</evidence>
<dbReference type="RefSeq" id="WP_157724113.1">
    <property type="nucleotide sequence ID" value="NZ_LT629774.1"/>
</dbReference>
<keyword evidence="1" id="KW-1133">Transmembrane helix</keyword>
<reference evidence="2 3" key="1">
    <citation type="submission" date="2016-10" db="EMBL/GenBank/DDBJ databases">
        <authorList>
            <person name="Varghese N."/>
            <person name="Submissions S."/>
        </authorList>
    </citation>
    <scope>NUCLEOTIDE SEQUENCE [LARGE SCALE GENOMIC DNA]</scope>
    <source>
        <strain evidence="2 3">RHA_55</strain>
    </source>
</reference>
<gene>
    <name evidence="2" type="ORF">SAMN04489797_2923</name>
</gene>
<evidence type="ECO:0000256" key="1">
    <source>
        <dbReference type="SAM" id="Phobius"/>
    </source>
</evidence>